<dbReference type="PRINTS" id="PR00463">
    <property type="entry name" value="EP450I"/>
</dbReference>
<evidence type="ECO:0000256" key="7">
    <source>
        <dbReference type="RuleBase" id="RU000461"/>
    </source>
</evidence>
<dbReference type="GO" id="GO:0020037">
    <property type="term" value="F:heme binding"/>
    <property type="evidence" value="ECO:0007669"/>
    <property type="project" value="InterPro"/>
</dbReference>
<dbReference type="Pfam" id="PF00067">
    <property type="entry name" value="p450"/>
    <property type="match status" value="1"/>
</dbReference>
<dbReference type="InterPro" id="IPR001128">
    <property type="entry name" value="Cyt_P450"/>
</dbReference>
<evidence type="ECO:0000256" key="3">
    <source>
        <dbReference type="ARBA" id="ARBA00022617"/>
    </source>
</evidence>
<proteinExistence type="inferred from homology"/>
<dbReference type="SUPFAM" id="SSF48264">
    <property type="entry name" value="Cytochrome P450"/>
    <property type="match status" value="1"/>
</dbReference>
<keyword evidence="3 6" id="KW-0349">Heme</keyword>
<evidence type="ECO:0000256" key="1">
    <source>
        <dbReference type="ARBA" id="ARBA00001971"/>
    </source>
</evidence>
<dbReference type="PROSITE" id="PS00086">
    <property type="entry name" value="CYTOCHROME_P450"/>
    <property type="match status" value="1"/>
</dbReference>
<dbReference type="AlphaFoldDB" id="A0AAN6UL33"/>
<dbReference type="InterPro" id="IPR002401">
    <property type="entry name" value="Cyt_P450_E_grp-I"/>
</dbReference>
<protein>
    <submittedName>
        <fullName evidence="8">Cytochrome P450</fullName>
    </submittedName>
</protein>
<evidence type="ECO:0000256" key="5">
    <source>
        <dbReference type="ARBA" id="ARBA00023004"/>
    </source>
</evidence>
<keyword evidence="7" id="KW-0503">Monooxygenase</keyword>
<dbReference type="Proteomes" id="UP001304895">
    <property type="component" value="Unassembled WGS sequence"/>
</dbReference>
<dbReference type="EMBL" id="MU853411">
    <property type="protein sequence ID" value="KAK4133681.1"/>
    <property type="molecule type" value="Genomic_DNA"/>
</dbReference>
<accession>A0AAN6UL33</accession>
<evidence type="ECO:0000313" key="8">
    <source>
        <dbReference type="EMBL" id="KAK4133681.1"/>
    </source>
</evidence>
<dbReference type="InterPro" id="IPR017972">
    <property type="entry name" value="Cyt_P450_CS"/>
</dbReference>
<keyword evidence="9" id="KW-1185">Reference proteome</keyword>
<dbReference type="GO" id="GO:0004497">
    <property type="term" value="F:monooxygenase activity"/>
    <property type="evidence" value="ECO:0007669"/>
    <property type="project" value="UniProtKB-KW"/>
</dbReference>
<dbReference type="Gene3D" id="1.10.630.10">
    <property type="entry name" value="Cytochrome P450"/>
    <property type="match status" value="1"/>
</dbReference>
<keyword evidence="5 6" id="KW-0408">Iron</keyword>
<sequence length="501" mass="55497">MYLESRFSISITVLTAVVVAFGLILLRVIHNVFASPIPPSVPGPWLARLTNKWILLVDLSGKRARTVHALHKKHGPVVRLAPNELSFADIDAVKPIYGPATTCIKSPVYDTFGRLGIFQMRGHDEHHQRRRRMAHVFAPGSLQQMEPLIHSVIDQVMAILARKAGKPVDALHWCRMTALDVAGEVLLGRSFGAFDGDEEAPVFIQHLDNMFLVWALSGNAPLLHRALSLLPGKKLQRFLKSGDYFYQYGADAVDEYLALHGRVPNRRSLLTKFILGDPDTGTAPLSDTEIGDELANMAFAATDTTGNTMTYALYRLCCHPAWQQKLRDEVLASGARDAGFAFQSLQALPVLNGVVMETLRFHPSIPSALPRVTAARETVIAGLVLPQDTLVSMQSYTTQRDPAHFPDPEQWRPSRWLTRDGGGIDAGTAEMREMLLGFGKGSRACLGQHMATMQIKILLARVVARFRVRLASDATHDEMDMTDHFTLIPKGRRCGLVFTEL</sequence>
<evidence type="ECO:0000313" key="9">
    <source>
        <dbReference type="Proteomes" id="UP001304895"/>
    </source>
</evidence>
<evidence type="ECO:0000256" key="2">
    <source>
        <dbReference type="ARBA" id="ARBA00010617"/>
    </source>
</evidence>
<gene>
    <name evidence="8" type="ORF">BT67DRAFT_442597</name>
</gene>
<evidence type="ECO:0000256" key="4">
    <source>
        <dbReference type="ARBA" id="ARBA00022723"/>
    </source>
</evidence>
<dbReference type="InterPro" id="IPR036396">
    <property type="entry name" value="Cyt_P450_sf"/>
</dbReference>
<reference evidence="8" key="2">
    <citation type="submission" date="2023-05" db="EMBL/GenBank/DDBJ databases">
        <authorList>
            <consortium name="Lawrence Berkeley National Laboratory"/>
            <person name="Steindorff A."/>
            <person name="Hensen N."/>
            <person name="Bonometti L."/>
            <person name="Westerberg I."/>
            <person name="Brannstrom I.O."/>
            <person name="Guillou S."/>
            <person name="Cros-Aarteil S."/>
            <person name="Calhoun S."/>
            <person name="Haridas S."/>
            <person name="Kuo A."/>
            <person name="Mondo S."/>
            <person name="Pangilinan J."/>
            <person name="Riley R."/>
            <person name="Labutti K."/>
            <person name="Andreopoulos B."/>
            <person name="Lipzen A."/>
            <person name="Chen C."/>
            <person name="Yanf M."/>
            <person name="Daum C."/>
            <person name="Ng V."/>
            <person name="Clum A."/>
            <person name="Ohm R."/>
            <person name="Martin F."/>
            <person name="Silar P."/>
            <person name="Natvig D."/>
            <person name="Lalanne C."/>
            <person name="Gautier V."/>
            <person name="Ament-Velasquez S.L."/>
            <person name="Kruys A."/>
            <person name="Hutchinson M.I."/>
            <person name="Powell A.J."/>
            <person name="Barry K."/>
            <person name="Miller A.N."/>
            <person name="Grigoriev I.V."/>
            <person name="Debuchy R."/>
            <person name="Gladieux P."/>
            <person name="Thoren M.H."/>
            <person name="Johannesson H."/>
        </authorList>
    </citation>
    <scope>NUCLEOTIDE SEQUENCE</scope>
    <source>
        <strain evidence="8">CBS 123565</strain>
    </source>
</reference>
<dbReference type="PANTHER" id="PTHR24305:SF166">
    <property type="entry name" value="CYTOCHROME P450 12A4, MITOCHONDRIAL-RELATED"/>
    <property type="match status" value="1"/>
</dbReference>
<keyword evidence="7" id="KW-0560">Oxidoreductase</keyword>
<dbReference type="PRINTS" id="PR00385">
    <property type="entry name" value="P450"/>
</dbReference>
<evidence type="ECO:0000256" key="6">
    <source>
        <dbReference type="PIRSR" id="PIRSR602401-1"/>
    </source>
</evidence>
<dbReference type="GO" id="GO:0005506">
    <property type="term" value="F:iron ion binding"/>
    <property type="evidence" value="ECO:0007669"/>
    <property type="project" value="InterPro"/>
</dbReference>
<comment type="similarity">
    <text evidence="2 7">Belongs to the cytochrome P450 family.</text>
</comment>
<organism evidence="8 9">
    <name type="scientific">Trichocladium antarcticum</name>
    <dbReference type="NCBI Taxonomy" id="1450529"/>
    <lineage>
        <taxon>Eukaryota</taxon>
        <taxon>Fungi</taxon>
        <taxon>Dikarya</taxon>
        <taxon>Ascomycota</taxon>
        <taxon>Pezizomycotina</taxon>
        <taxon>Sordariomycetes</taxon>
        <taxon>Sordariomycetidae</taxon>
        <taxon>Sordariales</taxon>
        <taxon>Chaetomiaceae</taxon>
        <taxon>Trichocladium</taxon>
    </lineage>
</organism>
<comment type="cofactor">
    <cofactor evidence="1 6">
        <name>heme</name>
        <dbReference type="ChEBI" id="CHEBI:30413"/>
    </cofactor>
</comment>
<reference evidence="8" key="1">
    <citation type="journal article" date="2023" name="Mol. Phylogenet. Evol.">
        <title>Genome-scale phylogeny and comparative genomics of the fungal order Sordariales.</title>
        <authorList>
            <person name="Hensen N."/>
            <person name="Bonometti L."/>
            <person name="Westerberg I."/>
            <person name="Brannstrom I.O."/>
            <person name="Guillou S."/>
            <person name="Cros-Aarteil S."/>
            <person name="Calhoun S."/>
            <person name="Haridas S."/>
            <person name="Kuo A."/>
            <person name="Mondo S."/>
            <person name="Pangilinan J."/>
            <person name="Riley R."/>
            <person name="LaButti K."/>
            <person name="Andreopoulos B."/>
            <person name="Lipzen A."/>
            <person name="Chen C."/>
            <person name="Yan M."/>
            <person name="Daum C."/>
            <person name="Ng V."/>
            <person name="Clum A."/>
            <person name="Steindorff A."/>
            <person name="Ohm R.A."/>
            <person name="Martin F."/>
            <person name="Silar P."/>
            <person name="Natvig D.O."/>
            <person name="Lalanne C."/>
            <person name="Gautier V."/>
            <person name="Ament-Velasquez S.L."/>
            <person name="Kruys A."/>
            <person name="Hutchinson M.I."/>
            <person name="Powell A.J."/>
            <person name="Barry K."/>
            <person name="Miller A.N."/>
            <person name="Grigoriev I.V."/>
            <person name="Debuchy R."/>
            <person name="Gladieux P."/>
            <person name="Hiltunen Thoren M."/>
            <person name="Johannesson H."/>
        </authorList>
    </citation>
    <scope>NUCLEOTIDE SEQUENCE</scope>
    <source>
        <strain evidence="8">CBS 123565</strain>
    </source>
</reference>
<name>A0AAN6UL33_9PEZI</name>
<dbReference type="PANTHER" id="PTHR24305">
    <property type="entry name" value="CYTOCHROME P450"/>
    <property type="match status" value="1"/>
</dbReference>
<feature type="binding site" description="axial binding residue" evidence="6">
    <location>
        <position position="445"/>
    </location>
    <ligand>
        <name>heme</name>
        <dbReference type="ChEBI" id="CHEBI:30413"/>
    </ligand>
    <ligandPart>
        <name>Fe</name>
        <dbReference type="ChEBI" id="CHEBI:18248"/>
    </ligandPart>
</feature>
<dbReference type="InterPro" id="IPR050121">
    <property type="entry name" value="Cytochrome_P450_monoxygenase"/>
</dbReference>
<comment type="caution">
    <text evidence="8">The sequence shown here is derived from an EMBL/GenBank/DDBJ whole genome shotgun (WGS) entry which is preliminary data.</text>
</comment>
<dbReference type="GO" id="GO:0016705">
    <property type="term" value="F:oxidoreductase activity, acting on paired donors, with incorporation or reduction of molecular oxygen"/>
    <property type="evidence" value="ECO:0007669"/>
    <property type="project" value="InterPro"/>
</dbReference>
<keyword evidence="4 6" id="KW-0479">Metal-binding</keyword>